<reference evidence="4 5" key="1">
    <citation type="submission" date="2022-06" db="EMBL/GenBank/DDBJ databases">
        <title>Paraconexibacter antarcticus.</title>
        <authorList>
            <person name="Kim C.S."/>
        </authorList>
    </citation>
    <scope>NUCLEOTIDE SEQUENCE [LARGE SCALE GENOMIC DNA]</scope>
    <source>
        <strain evidence="4 5">02-257</strain>
    </source>
</reference>
<name>A0ABY5E2R1_9ACTN</name>
<dbReference type="Gene3D" id="2.60.40.420">
    <property type="entry name" value="Cupredoxins - blue copper proteins"/>
    <property type="match status" value="2"/>
</dbReference>
<protein>
    <submittedName>
        <fullName evidence="4">Plastocyanin/azurin family copper-binding protein</fullName>
    </submittedName>
</protein>
<dbReference type="RefSeq" id="WP_254573760.1">
    <property type="nucleotide sequence ID" value="NZ_CP098502.1"/>
</dbReference>
<dbReference type="EMBL" id="CP098502">
    <property type="protein sequence ID" value="UTI67119.1"/>
    <property type="molecule type" value="Genomic_DNA"/>
</dbReference>
<evidence type="ECO:0000313" key="4">
    <source>
        <dbReference type="EMBL" id="UTI67119.1"/>
    </source>
</evidence>
<gene>
    <name evidence="4" type="ORF">NBH00_00095</name>
</gene>
<keyword evidence="1" id="KW-0479">Metal-binding</keyword>
<dbReference type="Proteomes" id="UP001056035">
    <property type="component" value="Chromosome"/>
</dbReference>
<evidence type="ECO:0000313" key="5">
    <source>
        <dbReference type="Proteomes" id="UP001056035"/>
    </source>
</evidence>
<dbReference type="Pfam" id="PF00127">
    <property type="entry name" value="Copper-bind"/>
    <property type="match status" value="1"/>
</dbReference>
<organism evidence="4 5">
    <name type="scientific">Paraconexibacter antarcticus</name>
    <dbReference type="NCBI Taxonomy" id="2949664"/>
    <lineage>
        <taxon>Bacteria</taxon>
        <taxon>Bacillati</taxon>
        <taxon>Actinomycetota</taxon>
        <taxon>Thermoleophilia</taxon>
        <taxon>Solirubrobacterales</taxon>
        <taxon>Paraconexibacteraceae</taxon>
        <taxon>Paraconexibacter</taxon>
    </lineage>
</organism>
<evidence type="ECO:0000259" key="3">
    <source>
        <dbReference type="Pfam" id="PF00127"/>
    </source>
</evidence>
<accession>A0ABY5E2R1</accession>
<evidence type="ECO:0000256" key="2">
    <source>
        <dbReference type="ARBA" id="ARBA00023008"/>
    </source>
</evidence>
<feature type="domain" description="Blue (type 1) copper" evidence="3">
    <location>
        <begin position="127"/>
        <end position="154"/>
    </location>
</feature>
<proteinExistence type="predicted"/>
<dbReference type="PANTHER" id="PTHR36507:SF1">
    <property type="entry name" value="BLL1555 PROTEIN"/>
    <property type="match status" value="1"/>
</dbReference>
<dbReference type="InterPro" id="IPR000923">
    <property type="entry name" value="BlueCu_1"/>
</dbReference>
<sequence>MAHAATQTVFMGTPPSAQKALQKAGADANQFFPTAIKVHVGDTVKFTPVGFHSAEFPAAGKAPTGLLAPAGTVSGANDAAGNPFWFNGLPQLGFAPPLVTSGFGKSFTVPSANGVRSGLPLVNKPKPMSVKFTKAGVYTYYCNVHHGMKGTVSVVAKAKKVPTAKAIGLLVNAQVKAAKAIAAALPKTPVPANTVLVGPEKGGVTLYTFLPGTLSVKPGTTVTFTMPVNAREDHTASTGPGDPNDQKVKSYLGDLAAGFNAPVIPGQATYSSEAPGTTASLSPTLHGNGFWSSGVMDAVAASPPAQSSTVTFSTAGTYTFHCLIHTFMHGQVVVG</sequence>
<dbReference type="SUPFAM" id="SSF49503">
    <property type="entry name" value="Cupredoxins"/>
    <property type="match status" value="2"/>
</dbReference>
<dbReference type="InterPro" id="IPR008972">
    <property type="entry name" value="Cupredoxin"/>
</dbReference>
<keyword evidence="5" id="KW-1185">Reference proteome</keyword>
<evidence type="ECO:0000256" key="1">
    <source>
        <dbReference type="ARBA" id="ARBA00022723"/>
    </source>
</evidence>
<dbReference type="PANTHER" id="PTHR36507">
    <property type="entry name" value="BLL1555 PROTEIN"/>
    <property type="match status" value="1"/>
</dbReference>
<dbReference type="InterPro" id="IPR052721">
    <property type="entry name" value="ET_Amicyanin"/>
</dbReference>
<keyword evidence="2" id="KW-0186">Copper</keyword>